<dbReference type="EMBL" id="AAKZQX010000013">
    <property type="protein sequence ID" value="ECX6033292.1"/>
    <property type="molecule type" value="Genomic_DNA"/>
</dbReference>
<evidence type="ECO:0000256" key="2">
    <source>
        <dbReference type="SAM" id="Phobius"/>
    </source>
</evidence>
<proteinExistence type="predicted"/>
<comment type="caution">
    <text evidence="4">The sequence shown here is derived from an EMBL/GenBank/DDBJ whole genome shotgun (WGS) entry which is preliminary data.</text>
</comment>
<dbReference type="AlphaFoldDB" id="A0A619ACH0"/>
<evidence type="ECO:0000259" key="3">
    <source>
        <dbReference type="Pfam" id="PF05707"/>
    </source>
</evidence>
<name>A0A619ACH0_SALET</name>
<evidence type="ECO:0000313" key="4">
    <source>
        <dbReference type="EMBL" id="ECX6033292.1"/>
    </source>
</evidence>
<keyword evidence="2" id="KW-1133">Transmembrane helix</keyword>
<keyword evidence="2" id="KW-0472">Membrane</keyword>
<dbReference type="InterPro" id="IPR008900">
    <property type="entry name" value="Zot_N"/>
</dbReference>
<dbReference type="InterPro" id="IPR027417">
    <property type="entry name" value="P-loop_NTPase"/>
</dbReference>
<feature type="compositionally biased region" description="Polar residues" evidence="1">
    <location>
        <begin position="262"/>
        <end position="284"/>
    </location>
</feature>
<feature type="domain" description="Zona occludens toxin N-terminal" evidence="3">
    <location>
        <begin position="6"/>
        <end position="206"/>
    </location>
</feature>
<dbReference type="Pfam" id="PF05707">
    <property type="entry name" value="Zot"/>
    <property type="match status" value="1"/>
</dbReference>
<sequence length="360" mass="40828">MAITAYIGTPGSGKSYEIVRSVIIPALCSGRRIVTNIYGLSYEKIIEYCARHKLLKDDINFGEIIHVENKRITEPDFFPVKENQDNSLCQPGDLVILDECHRFFVTDRSLSSDARIFAAEHRHYADPETGFTCDLVLVNQALSTLPRFLKERVEQTFRMKKLGALTGFGNKYRVDVFDGVKLTKGTRITYYVESYKKEIFPLYKSHDAPGAVEVKADGRGTLFKKSHLIFYILFLLFSFFVIWRYAVPYFFPQDKNKAVSSQSSAQRLTNSDPLPSKHIQQTNKQQDDSKPAVSDWCVTGKIIRNNNRYIFLKDVAGRIRMVPDTDFTGYGLLLEGVVDGKRVVVWSCNPVTSGTSRGGL</sequence>
<dbReference type="Gene3D" id="3.40.50.300">
    <property type="entry name" value="P-loop containing nucleotide triphosphate hydrolases"/>
    <property type="match status" value="1"/>
</dbReference>
<organism evidence="4">
    <name type="scientific">Salmonella enterica subsp. enterica serovar Panama</name>
    <dbReference type="NCBI Taxonomy" id="29472"/>
    <lineage>
        <taxon>Bacteria</taxon>
        <taxon>Pseudomonadati</taxon>
        <taxon>Pseudomonadota</taxon>
        <taxon>Gammaproteobacteria</taxon>
        <taxon>Enterobacterales</taxon>
        <taxon>Enterobacteriaceae</taxon>
        <taxon>Salmonella</taxon>
    </lineage>
</organism>
<gene>
    <name evidence="4" type="ORF">ATT75_10930</name>
</gene>
<protein>
    <submittedName>
        <fullName evidence="4">Zonular occludens toxin</fullName>
    </submittedName>
</protein>
<accession>A0A619ACH0</accession>
<feature type="transmembrane region" description="Helical" evidence="2">
    <location>
        <begin position="228"/>
        <end position="246"/>
    </location>
</feature>
<feature type="region of interest" description="Disordered" evidence="1">
    <location>
        <begin position="262"/>
        <end position="292"/>
    </location>
</feature>
<keyword evidence="2" id="KW-0812">Transmembrane</keyword>
<evidence type="ECO:0000256" key="1">
    <source>
        <dbReference type="SAM" id="MobiDB-lite"/>
    </source>
</evidence>
<reference evidence="4" key="1">
    <citation type="submission" date="2018-07" db="EMBL/GenBank/DDBJ databases">
        <authorList>
            <consortium name="PulseNet: The National Subtyping Network for Foodborne Disease Surveillance"/>
            <person name="Tarr C.L."/>
            <person name="Trees E."/>
            <person name="Katz L.S."/>
            <person name="Carleton-Romer H.A."/>
            <person name="Stroika S."/>
            <person name="Kucerova Z."/>
            <person name="Roache K.F."/>
            <person name="Sabol A.L."/>
            <person name="Besser J."/>
            <person name="Gerner-Smidt P."/>
        </authorList>
    </citation>
    <scope>NUCLEOTIDE SEQUENCE</scope>
    <source>
        <strain evidence="4">PNUSAS001246</strain>
    </source>
</reference>